<comment type="caution">
    <text evidence="1">The sequence shown here is derived from an EMBL/GenBank/DDBJ whole genome shotgun (WGS) entry which is preliminary data.</text>
</comment>
<evidence type="ECO:0000313" key="1">
    <source>
        <dbReference type="EMBL" id="PHJ37367.1"/>
    </source>
</evidence>
<dbReference type="AlphaFoldDB" id="A0A2C6M583"/>
<proteinExistence type="predicted"/>
<evidence type="ECO:0000313" key="2">
    <source>
        <dbReference type="Proteomes" id="UP000222564"/>
    </source>
</evidence>
<evidence type="ECO:0008006" key="3">
    <source>
        <dbReference type="Google" id="ProtNLM"/>
    </source>
</evidence>
<dbReference type="OrthoDB" id="71707at2"/>
<sequence>MITENIKFNGQEAKETRLIKSTSKRQITIPKSFFELLALEDGVTFVAQLYDDGVFLKPYKTEKESVRDQDRKHIIHQVFREGYSEEELIEELNYRLKKYDEFMARRVQEFENDIAGSSDDVVGDGPEAGSFNGLDVFFNKEAGTSP</sequence>
<dbReference type="SUPFAM" id="SSF89447">
    <property type="entry name" value="AbrB/MazE/MraZ-like"/>
    <property type="match status" value="1"/>
</dbReference>
<dbReference type="RefSeq" id="WP_099083867.1">
    <property type="nucleotide sequence ID" value="NZ_AWQQ01000095.1"/>
</dbReference>
<keyword evidence="2" id="KW-1185">Reference proteome</keyword>
<name>A0A2C6M583_9FIRM</name>
<dbReference type="InterPro" id="IPR037914">
    <property type="entry name" value="SpoVT-AbrB_sf"/>
</dbReference>
<gene>
    <name evidence="1" type="ORF">P378_17115</name>
</gene>
<organism evidence="1 2">
    <name type="scientific">Desulforamulus profundi</name>
    <dbReference type="NCBI Taxonomy" id="1383067"/>
    <lineage>
        <taxon>Bacteria</taxon>
        <taxon>Bacillati</taxon>
        <taxon>Bacillota</taxon>
        <taxon>Clostridia</taxon>
        <taxon>Eubacteriales</taxon>
        <taxon>Peptococcaceae</taxon>
        <taxon>Desulforamulus</taxon>
    </lineage>
</organism>
<dbReference type="Proteomes" id="UP000222564">
    <property type="component" value="Unassembled WGS sequence"/>
</dbReference>
<accession>A0A2C6M583</accession>
<dbReference type="EMBL" id="AWQQ01000095">
    <property type="protein sequence ID" value="PHJ37367.1"/>
    <property type="molecule type" value="Genomic_DNA"/>
</dbReference>
<protein>
    <recommendedName>
        <fullName evidence="3">SpoVT-AbrB domain-containing protein</fullName>
    </recommendedName>
</protein>
<reference evidence="1 2" key="1">
    <citation type="submission" date="2013-09" db="EMBL/GenBank/DDBJ databases">
        <title>Biodegradation of hydrocarbons in the deep terrestrial subsurface : characterization of a microbial consortium composed of two Desulfotomaculum species originating from a deep geological formation.</title>
        <authorList>
            <person name="Aullo T."/>
            <person name="Berlendis S."/>
            <person name="Lascourreges J.-F."/>
            <person name="Dessort D."/>
            <person name="Saint-Laurent S."/>
            <person name="Schraauwers B."/>
            <person name="Mas J."/>
            <person name="Magot M."/>
            <person name="Ranchou-Peyruse A."/>
        </authorList>
    </citation>
    <scope>NUCLEOTIDE SEQUENCE [LARGE SCALE GENOMIC DNA]</scope>
    <source>
        <strain evidence="1 2">Bs107</strain>
    </source>
</reference>